<evidence type="ECO:0000313" key="3">
    <source>
        <dbReference type="Proteomes" id="UP000324767"/>
    </source>
</evidence>
<proteinExistence type="predicted"/>
<dbReference type="AlphaFoldDB" id="A0A5M8PLY3"/>
<accession>A0A5M8PLY3</accession>
<sequence length="201" mass="21855">MDEETIASLLTEEFRAKLPRLEAYFKAHFEKYPFSEEYHPPSSTFTSSRSCSPTGLLSPTPSSRAQSALPQPQIATTVTSDAHPASSARDISLTHPATTQSENQPSSSKRVQIYHPQRIVTTRSKALANTTFYELDHSGRVATTSPNLTAQIPTPTRQRRALLPLNHAARTTPTGIVKRKKAGRKRLKPAGSGMATTAASG</sequence>
<feature type="region of interest" description="Disordered" evidence="1">
    <location>
        <begin position="176"/>
        <end position="201"/>
    </location>
</feature>
<name>A0A5M8PLY3_9LECA</name>
<evidence type="ECO:0000256" key="1">
    <source>
        <dbReference type="SAM" id="MobiDB-lite"/>
    </source>
</evidence>
<feature type="compositionally biased region" description="Basic residues" evidence="1">
    <location>
        <begin position="177"/>
        <end position="188"/>
    </location>
</feature>
<evidence type="ECO:0000313" key="2">
    <source>
        <dbReference type="EMBL" id="KAA6409746.1"/>
    </source>
</evidence>
<dbReference type="Proteomes" id="UP000324767">
    <property type="component" value="Unassembled WGS sequence"/>
</dbReference>
<feature type="region of interest" description="Disordered" evidence="1">
    <location>
        <begin position="38"/>
        <end position="112"/>
    </location>
</feature>
<feature type="compositionally biased region" description="Low complexity" evidence="1">
    <location>
        <begin position="40"/>
        <end position="63"/>
    </location>
</feature>
<reference evidence="2 3" key="1">
    <citation type="submission" date="2019-09" db="EMBL/GenBank/DDBJ databases">
        <title>The hologenome of the rock-dwelling lichen Lasallia pustulata.</title>
        <authorList>
            <person name="Greshake Tzovaras B."/>
            <person name="Segers F."/>
            <person name="Bicker A."/>
            <person name="Dal Grande F."/>
            <person name="Otte J."/>
            <person name="Hankeln T."/>
            <person name="Schmitt I."/>
            <person name="Ebersberger I."/>
        </authorList>
    </citation>
    <scope>NUCLEOTIDE SEQUENCE [LARGE SCALE GENOMIC DNA]</scope>
    <source>
        <strain evidence="2">A1-1</strain>
    </source>
</reference>
<feature type="compositionally biased region" description="Low complexity" evidence="1">
    <location>
        <begin position="190"/>
        <end position="201"/>
    </location>
</feature>
<feature type="compositionally biased region" description="Polar residues" evidence="1">
    <location>
        <begin position="64"/>
        <end position="80"/>
    </location>
</feature>
<feature type="compositionally biased region" description="Polar residues" evidence="1">
    <location>
        <begin position="95"/>
        <end position="110"/>
    </location>
</feature>
<comment type="caution">
    <text evidence="2">The sequence shown here is derived from an EMBL/GenBank/DDBJ whole genome shotgun (WGS) entry which is preliminary data.</text>
</comment>
<dbReference type="EMBL" id="VXIT01000010">
    <property type="protein sequence ID" value="KAA6409746.1"/>
    <property type="molecule type" value="Genomic_DNA"/>
</dbReference>
<gene>
    <name evidence="2" type="ORF">FRX48_06358</name>
</gene>
<organism evidence="2 3">
    <name type="scientific">Lasallia pustulata</name>
    <dbReference type="NCBI Taxonomy" id="136370"/>
    <lineage>
        <taxon>Eukaryota</taxon>
        <taxon>Fungi</taxon>
        <taxon>Dikarya</taxon>
        <taxon>Ascomycota</taxon>
        <taxon>Pezizomycotina</taxon>
        <taxon>Lecanoromycetes</taxon>
        <taxon>OSLEUM clade</taxon>
        <taxon>Umbilicariomycetidae</taxon>
        <taxon>Umbilicariales</taxon>
        <taxon>Umbilicariaceae</taxon>
        <taxon>Lasallia</taxon>
    </lineage>
</organism>
<protein>
    <submittedName>
        <fullName evidence="2">Uncharacterized protein</fullName>
    </submittedName>
</protein>